<evidence type="ECO:0000256" key="2">
    <source>
        <dbReference type="ARBA" id="ARBA00022475"/>
    </source>
</evidence>
<dbReference type="Proteomes" id="UP001499924">
    <property type="component" value="Unassembled WGS sequence"/>
</dbReference>
<keyword evidence="3" id="KW-0328">Glycosyltransferase</keyword>
<evidence type="ECO:0000256" key="9">
    <source>
        <dbReference type="ARBA" id="ARBA00040345"/>
    </source>
</evidence>
<comment type="similarity">
    <text evidence="8">Belongs to the glycosyltransferase 2 family. CrtQ subfamily.</text>
</comment>
<keyword evidence="4" id="KW-0808">Transferase</keyword>
<proteinExistence type="inferred from homology"/>
<dbReference type="PANTHER" id="PTHR43646:SF2">
    <property type="entry name" value="GLYCOSYLTRANSFERASE 2-LIKE DOMAIN-CONTAINING PROTEIN"/>
    <property type="match status" value="1"/>
</dbReference>
<dbReference type="SUPFAM" id="SSF53448">
    <property type="entry name" value="Nucleotide-diphospho-sugar transferases"/>
    <property type="match status" value="1"/>
</dbReference>
<organism evidence="11 12">
    <name type="scientific">Blastococcus jejuensis</name>
    <dbReference type="NCBI Taxonomy" id="351224"/>
    <lineage>
        <taxon>Bacteria</taxon>
        <taxon>Bacillati</taxon>
        <taxon>Actinomycetota</taxon>
        <taxon>Actinomycetes</taxon>
        <taxon>Geodermatophilales</taxon>
        <taxon>Geodermatophilaceae</taxon>
        <taxon>Blastococcus</taxon>
    </lineage>
</organism>
<keyword evidence="12" id="KW-1185">Reference proteome</keyword>
<dbReference type="RefSeq" id="WP_344689432.1">
    <property type="nucleotide sequence ID" value="NZ_BAAAVV010000006.1"/>
</dbReference>
<sequence length="297" mass="32150">MSTPRISVIVRAKDKVDTIGETLAALRRQSVAAEVIVVDSGSTDGTLAVAGQWADRVIEIPAHSFSYGGALNVGAEAAGAPVHAALSAHCVPESVTWLEDSLRRYERTDVAATNAALVSPLGVPIADTYLQTLEDVVVDPTWGFSNHASTWRADVWADLPFREDLGACEDKEWSWRVLAAGWTIAYGPELGAPMAHRRSAGLRPLYERITREAQAMVSLGAAEPLGGRGALRAWWSSFPSPSRKPTFVRRASPYRMVELVGAWRGSRLATELPGPRLPDLLAASGRPHPVEPYLPWI</sequence>
<gene>
    <name evidence="11" type="ORF">GCM10010531_26880</name>
</gene>
<feature type="domain" description="Glycosyltransferase 2-like" evidence="10">
    <location>
        <begin position="7"/>
        <end position="112"/>
    </location>
</feature>
<dbReference type="InterPro" id="IPR001173">
    <property type="entry name" value="Glyco_trans_2-like"/>
</dbReference>
<keyword evidence="5" id="KW-0472">Membrane</keyword>
<dbReference type="PANTHER" id="PTHR43646">
    <property type="entry name" value="GLYCOSYLTRANSFERASE"/>
    <property type="match status" value="1"/>
</dbReference>
<evidence type="ECO:0000256" key="3">
    <source>
        <dbReference type="ARBA" id="ARBA00022676"/>
    </source>
</evidence>
<evidence type="ECO:0000313" key="12">
    <source>
        <dbReference type="Proteomes" id="UP001499924"/>
    </source>
</evidence>
<reference evidence="12" key="1">
    <citation type="journal article" date="2019" name="Int. J. Syst. Evol. Microbiol.">
        <title>The Global Catalogue of Microorganisms (GCM) 10K type strain sequencing project: providing services to taxonomists for standard genome sequencing and annotation.</title>
        <authorList>
            <consortium name="The Broad Institute Genomics Platform"/>
            <consortium name="The Broad Institute Genome Sequencing Center for Infectious Disease"/>
            <person name="Wu L."/>
            <person name="Ma J."/>
        </authorList>
    </citation>
    <scope>NUCLEOTIDE SEQUENCE [LARGE SCALE GENOMIC DNA]</scope>
    <source>
        <strain evidence="12">JCM 15614</strain>
    </source>
</reference>
<evidence type="ECO:0000256" key="4">
    <source>
        <dbReference type="ARBA" id="ARBA00022679"/>
    </source>
</evidence>
<evidence type="ECO:0000256" key="1">
    <source>
        <dbReference type="ARBA" id="ARBA00004236"/>
    </source>
</evidence>
<evidence type="ECO:0000256" key="8">
    <source>
        <dbReference type="ARBA" id="ARBA00038120"/>
    </source>
</evidence>
<evidence type="ECO:0000256" key="6">
    <source>
        <dbReference type="ARBA" id="ARBA00037281"/>
    </source>
</evidence>
<protein>
    <recommendedName>
        <fullName evidence="9">4,4'-diaponeurosporenoate glycosyltransferase</fullName>
    </recommendedName>
</protein>
<evidence type="ECO:0000313" key="11">
    <source>
        <dbReference type="EMBL" id="GAA3172072.1"/>
    </source>
</evidence>
<evidence type="ECO:0000256" key="5">
    <source>
        <dbReference type="ARBA" id="ARBA00023136"/>
    </source>
</evidence>
<comment type="pathway">
    <text evidence="7">Carotenoid biosynthesis; staphyloxanthin biosynthesis; staphyloxanthin from farnesyl diphosphate: step 4/5.</text>
</comment>
<evidence type="ECO:0000256" key="7">
    <source>
        <dbReference type="ARBA" id="ARBA00037904"/>
    </source>
</evidence>
<dbReference type="Pfam" id="PF00535">
    <property type="entry name" value="Glycos_transf_2"/>
    <property type="match status" value="1"/>
</dbReference>
<accession>A0ABP6P948</accession>
<comment type="caution">
    <text evidence="11">The sequence shown here is derived from an EMBL/GenBank/DDBJ whole genome shotgun (WGS) entry which is preliminary data.</text>
</comment>
<dbReference type="InterPro" id="IPR029044">
    <property type="entry name" value="Nucleotide-diphossugar_trans"/>
</dbReference>
<name>A0ABP6P948_9ACTN</name>
<keyword evidence="2" id="KW-1003">Cell membrane</keyword>
<comment type="function">
    <text evidence="6">Catalyzes the glycosylation of 4,4'-diaponeurosporenoate, i.e. the esterification of glucose at the C1'' position with the carboxyl group of 4,4'-diaponeurosporenic acid, to form glycosyl-4,4'-diaponeurosporenoate. This is a step in the biosynthesis of staphyloxanthin, an orange pigment present in most staphylococci strains.</text>
</comment>
<comment type="subcellular location">
    <subcellularLocation>
        <location evidence="1">Cell membrane</location>
    </subcellularLocation>
</comment>
<dbReference type="EMBL" id="BAAAVV010000006">
    <property type="protein sequence ID" value="GAA3172072.1"/>
    <property type="molecule type" value="Genomic_DNA"/>
</dbReference>
<evidence type="ECO:0000259" key="10">
    <source>
        <dbReference type="Pfam" id="PF00535"/>
    </source>
</evidence>
<dbReference type="Gene3D" id="3.90.550.10">
    <property type="entry name" value="Spore Coat Polysaccharide Biosynthesis Protein SpsA, Chain A"/>
    <property type="match status" value="1"/>
</dbReference>